<organism evidence="2 3">
    <name type="scientific">Ilex paraguariensis</name>
    <name type="common">yerba mate</name>
    <dbReference type="NCBI Taxonomy" id="185542"/>
    <lineage>
        <taxon>Eukaryota</taxon>
        <taxon>Viridiplantae</taxon>
        <taxon>Streptophyta</taxon>
        <taxon>Embryophyta</taxon>
        <taxon>Tracheophyta</taxon>
        <taxon>Spermatophyta</taxon>
        <taxon>Magnoliopsida</taxon>
        <taxon>eudicotyledons</taxon>
        <taxon>Gunneridae</taxon>
        <taxon>Pentapetalae</taxon>
        <taxon>asterids</taxon>
        <taxon>campanulids</taxon>
        <taxon>Aquifoliales</taxon>
        <taxon>Aquifoliaceae</taxon>
        <taxon>Ilex</taxon>
    </lineage>
</organism>
<protein>
    <submittedName>
        <fullName evidence="2">Uncharacterized protein</fullName>
    </submittedName>
</protein>
<sequence length="174" mass="18947">MAGKCILSVAAPVAQMTMKMDYNGSTIVFSDAWWIGRKDENPEEVRLEFPKELNVVSIPGKPEGYDFKGGAGATCERKQGFSKPGMTCTEPESPKTESEDDLSDSQNKLKDLTEVTPTRHSARTAGKTFNFAESFSGNDSVENDSGTSEGEEQEVGLEHQARNHTPGNILILLS</sequence>
<dbReference type="PANTHER" id="PTHR35698">
    <property type="entry name" value="DNA-BINDING PROTEIN RHL1"/>
    <property type="match status" value="1"/>
</dbReference>
<dbReference type="InterPro" id="IPR038859">
    <property type="entry name" value="RHL1"/>
</dbReference>
<reference evidence="2 3" key="1">
    <citation type="submission" date="2024-02" db="EMBL/GenBank/DDBJ databases">
        <authorList>
            <person name="Vignale AGUSTIN F."/>
            <person name="Sosa J E."/>
            <person name="Modenutti C."/>
        </authorList>
    </citation>
    <scope>NUCLEOTIDE SEQUENCE [LARGE SCALE GENOMIC DNA]</scope>
</reference>
<gene>
    <name evidence="2" type="ORF">ILEXP_LOCUS55995</name>
</gene>
<evidence type="ECO:0000313" key="3">
    <source>
        <dbReference type="Proteomes" id="UP001642360"/>
    </source>
</evidence>
<proteinExistence type="predicted"/>
<feature type="region of interest" description="Disordered" evidence="1">
    <location>
        <begin position="78"/>
        <end position="167"/>
    </location>
</feature>
<dbReference type="AlphaFoldDB" id="A0ABC8UWX1"/>
<keyword evidence="3" id="KW-1185">Reference proteome</keyword>
<dbReference type="PANTHER" id="PTHR35698:SF2">
    <property type="entry name" value="DNA-BINDING PROTEIN RHL1"/>
    <property type="match status" value="1"/>
</dbReference>
<name>A0ABC8UWX1_9AQUA</name>
<evidence type="ECO:0000313" key="2">
    <source>
        <dbReference type="EMBL" id="CAK9185576.1"/>
    </source>
</evidence>
<comment type="caution">
    <text evidence="2">The sequence shown here is derived from an EMBL/GenBank/DDBJ whole genome shotgun (WGS) entry which is preliminary data.</text>
</comment>
<dbReference type="EMBL" id="CAUOFW020009390">
    <property type="protein sequence ID" value="CAK9185576.1"/>
    <property type="molecule type" value="Genomic_DNA"/>
</dbReference>
<evidence type="ECO:0000256" key="1">
    <source>
        <dbReference type="SAM" id="MobiDB-lite"/>
    </source>
</evidence>
<feature type="compositionally biased region" description="Polar residues" evidence="1">
    <location>
        <begin position="131"/>
        <end position="148"/>
    </location>
</feature>
<dbReference type="Proteomes" id="UP001642360">
    <property type="component" value="Unassembled WGS sequence"/>
</dbReference>
<accession>A0ABC8UWX1</accession>